<sequence length="194" mass="22294">TAGTEGTAWTCHRLTHRAVLHIRGQDTHSYLQGLLTNDIRTLQQEDQEEERRDTGIYTHLLNVQGRTLYDVIAYSSKENSDGTNSVLLECDSSMLNSITRHLKMYTIRRKVKVEACPDLLLWALLGVNTHCTHTAEEPELRNRDRVVLMARDPRTSLMGWRLITRSQENPPEIITACSHGNTDEYQHHRYKTGI</sequence>
<protein>
    <submittedName>
        <fullName evidence="1">Transferase CAF17-like, mitochondrial</fullName>
    </submittedName>
</protein>
<dbReference type="InterPro" id="IPR045179">
    <property type="entry name" value="YgfZ/GcvT"/>
</dbReference>
<gene>
    <name evidence="1" type="ORF">C0J50_9719</name>
</gene>
<reference evidence="1" key="1">
    <citation type="submission" date="2018-07" db="EMBL/GenBank/DDBJ databases">
        <title>Comparative genomics of catfishes provides insights into carnivory and benthic adaptation.</title>
        <authorList>
            <person name="Zhang Y."/>
            <person name="Wang D."/>
            <person name="Peng Z."/>
            <person name="Zheng S."/>
            <person name="Shao F."/>
            <person name="Tao W."/>
        </authorList>
    </citation>
    <scope>NUCLEOTIDE SEQUENCE</scope>
    <source>
        <strain evidence="1">Chongqing</strain>
    </source>
</reference>
<comment type="caution">
    <text evidence="1">The sequence shown here is derived from an EMBL/GenBank/DDBJ whole genome shotgun (WGS) entry which is preliminary data.</text>
</comment>
<dbReference type="EMBL" id="MU586796">
    <property type="protein sequence ID" value="KAI5607964.1"/>
    <property type="molecule type" value="Genomic_DNA"/>
</dbReference>
<keyword evidence="1" id="KW-0808">Transferase</keyword>
<accession>A0AAD5FA28</accession>
<dbReference type="SUPFAM" id="SSF103025">
    <property type="entry name" value="Folate-binding domain"/>
    <property type="match status" value="1"/>
</dbReference>
<dbReference type="InterPro" id="IPR027266">
    <property type="entry name" value="TrmE/GcvT-like"/>
</dbReference>
<feature type="non-terminal residue" evidence="1">
    <location>
        <position position="1"/>
    </location>
</feature>
<name>A0AAD5FA28_SILAS</name>
<evidence type="ECO:0000313" key="1">
    <source>
        <dbReference type="EMBL" id="KAI5607964.1"/>
    </source>
</evidence>
<dbReference type="GO" id="GO:0016740">
    <property type="term" value="F:transferase activity"/>
    <property type="evidence" value="ECO:0007669"/>
    <property type="project" value="UniProtKB-KW"/>
</dbReference>
<dbReference type="GO" id="GO:0005759">
    <property type="term" value="C:mitochondrial matrix"/>
    <property type="evidence" value="ECO:0007669"/>
    <property type="project" value="TreeGrafter"/>
</dbReference>
<evidence type="ECO:0000313" key="2">
    <source>
        <dbReference type="Proteomes" id="UP001205998"/>
    </source>
</evidence>
<organism evidence="1 2">
    <name type="scientific">Silurus asotus</name>
    <name type="common">Amur catfish</name>
    <name type="synonym">Parasilurus asotus</name>
    <dbReference type="NCBI Taxonomy" id="30991"/>
    <lineage>
        <taxon>Eukaryota</taxon>
        <taxon>Metazoa</taxon>
        <taxon>Chordata</taxon>
        <taxon>Craniata</taxon>
        <taxon>Vertebrata</taxon>
        <taxon>Euteleostomi</taxon>
        <taxon>Actinopterygii</taxon>
        <taxon>Neopterygii</taxon>
        <taxon>Teleostei</taxon>
        <taxon>Ostariophysi</taxon>
        <taxon>Siluriformes</taxon>
        <taxon>Siluridae</taxon>
        <taxon>Silurus</taxon>
    </lineage>
</organism>
<dbReference type="PANTHER" id="PTHR22602:SF0">
    <property type="entry name" value="TRANSFERASE CAF17, MITOCHONDRIAL-RELATED"/>
    <property type="match status" value="1"/>
</dbReference>
<dbReference type="GO" id="GO:0016226">
    <property type="term" value="P:iron-sulfur cluster assembly"/>
    <property type="evidence" value="ECO:0007669"/>
    <property type="project" value="TreeGrafter"/>
</dbReference>
<dbReference type="AlphaFoldDB" id="A0AAD5FA28"/>
<feature type="non-terminal residue" evidence="1">
    <location>
        <position position="194"/>
    </location>
</feature>
<dbReference type="Gene3D" id="3.30.1360.120">
    <property type="entry name" value="Probable tRNA modification gtpase trme, domain 1"/>
    <property type="match status" value="1"/>
</dbReference>
<proteinExistence type="predicted"/>
<dbReference type="Proteomes" id="UP001205998">
    <property type="component" value="Unassembled WGS sequence"/>
</dbReference>
<dbReference type="PANTHER" id="PTHR22602">
    <property type="entry name" value="TRANSFERASE CAF17, MITOCHONDRIAL-RELATED"/>
    <property type="match status" value="1"/>
</dbReference>
<keyword evidence="2" id="KW-1185">Reference proteome</keyword>